<dbReference type="Proteomes" id="UP000077013">
    <property type="component" value="Unassembled WGS sequence"/>
</dbReference>
<protein>
    <recommendedName>
        <fullName evidence="3">Glycosyltransferase 2-like domain-containing protein</fullName>
    </recommendedName>
</protein>
<dbReference type="AlphaFoldDB" id="A0A167EPC7"/>
<dbReference type="Gene3D" id="3.90.550.10">
    <property type="entry name" value="Spore Coat Polysaccharide Biosynthesis Protein SpsA, Chain A"/>
    <property type="match status" value="1"/>
</dbReference>
<evidence type="ECO:0000313" key="2">
    <source>
        <dbReference type="Proteomes" id="UP000077013"/>
    </source>
</evidence>
<evidence type="ECO:0008006" key="3">
    <source>
        <dbReference type="Google" id="ProtNLM"/>
    </source>
</evidence>
<dbReference type="RefSeq" id="WP_068593582.1">
    <property type="nucleotide sequence ID" value="NZ_LRXL01000053.1"/>
</dbReference>
<reference evidence="1 2" key="1">
    <citation type="submission" date="2016-02" db="EMBL/GenBank/DDBJ databases">
        <title>Ulvibacter sp. LPB0005, isolated from Thais luteostoma.</title>
        <authorList>
            <person name="Shin S.-K."/>
            <person name="Yi H."/>
        </authorList>
    </citation>
    <scope>NUCLEOTIDE SEQUENCE [LARGE SCALE GENOMIC DNA]</scope>
    <source>
        <strain evidence="1 2">LPB0005</strain>
    </source>
</reference>
<proteinExistence type="predicted"/>
<keyword evidence="2" id="KW-1185">Reference proteome</keyword>
<evidence type="ECO:0000313" key="1">
    <source>
        <dbReference type="EMBL" id="OAB75741.1"/>
    </source>
</evidence>
<dbReference type="SUPFAM" id="SSF53448">
    <property type="entry name" value="Nucleotide-diphospho-sugar transferases"/>
    <property type="match status" value="1"/>
</dbReference>
<dbReference type="STRING" id="1763537.ULVI_14800"/>
<organism evidence="1 2">
    <name type="scientific">Cochleicola gelatinilyticus</name>
    <dbReference type="NCBI Taxonomy" id="1763537"/>
    <lineage>
        <taxon>Bacteria</taxon>
        <taxon>Pseudomonadati</taxon>
        <taxon>Bacteroidota</taxon>
        <taxon>Flavobacteriia</taxon>
        <taxon>Flavobacteriales</taxon>
        <taxon>Flavobacteriaceae</taxon>
        <taxon>Cochleicola</taxon>
    </lineage>
</organism>
<sequence>MRIGKNPAKEHTTSTAQSYHRVVVPVYIPNLEEAYFKEGLLILRYCLESLLKTVHHKTRISIFNNASCEEVSDYLKELFATHTAIDQLVHSKTNIGKINAIHACVRGQSEALITITDADVLFLNNWQQGVEKVFHDFPQAGMVSPVPVSNIYKHKAASSTFGYGFSKGMVSFENVPDPDALVKFQESVGANLFEGSRLKKFLCLKNKNGAAVLSCGHFVATLRSEVFQHAPKASAKDLISKKTDFEYIDKPNNELGYLRLATLQNYAYHLGNASEPWMHDIFSKISTNTTPPFFAEKPSEAIIKSSLMVQCYKLLHTFILQKAPIRKLYFRWKGMKDPTY</sequence>
<dbReference type="CDD" id="cd00761">
    <property type="entry name" value="Glyco_tranf_GTA_type"/>
    <property type="match status" value="1"/>
</dbReference>
<name>A0A167EPC7_9FLAO</name>
<dbReference type="EMBL" id="LRXL01000053">
    <property type="protein sequence ID" value="OAB75741.1"/>
    <property type="molecule type" value="Genomic_DNA"/>
</dbReference>
<gene>
    <name evidence="1" type="ORF">ULVI_14800</name>
</gene>
<dbReference type="InterPro" id="IPR029044">
    <property type="entry name" value="Nucleotide-diphossugar_trans"/>
</dbReference>
<comment type="caution">
    <text evidence="1">The sequence shown here is derived from an EMBL/GenBank/DDBJ whole genome shotgun (WGS) entry which is preliminary data.</text>
</comment>
<accession>A0A167EPC7</accession>